<organism evidence="1 2">
    <name type="scientific">Aspergillus sydowii CBS 593.65</name>
    <dbReference type="NCBI Taxonomy" id="1036612"/>
    <lineage>
        <taxon>Eukaryota</taxon>
        <taxon>Fungi</taxon>
        <taxon>Dikarya</taxon>
        <taxon>Ascomycota</taxon>
        <taxon>Pezizomycotina</taxon>
        <taxon>Eurotiomycetes</taxon>
        <taxon>Eurotiomycetidae</taxon>
        <taxon>Eurotiales</taxon>
        <taxon>Aspergillaceae</taxon>
        <taxon>Aspergillus</taxon>
        <taxon>Aspergillus subgen. Nidulantes</taxon>
    </lineage>
</organism>
<accession>A0A1L9TSD8</accession>
<dbReference type="InterPro" id="IPR042099">
    <property type="entry name" value="ANL_N_sf"/>
</dbReference>
<dbReference type="Proteomes" id="UP000184356">
    <property type="component" value="Unassembled WGS sequence"/>
</dbReference>
<gene>
    <name evidence="1" type="ORF">ASPSYDRAFT_86046</name>
</gene>
<dbReference type="RefSeq" id="XP_040706162.1">
    <property type="nucleotide sequence ID" value="XM_040851595.1"/>
</dbReference>
<sequence>MDSPPYSLEQVLKVACQHPFYNRDARYPPSRTTLHGLVKELDTGSKGPDIGDFPVITKTELSQVVSRLIGDNSPDNGYRHNCYATITGGGFKRGTPLLWLTDSVENRHHRAAGGKLVRASGVIDPTDVVLNLHVSGHFYRSLDMTTDILEHAGATVLPAGSNMPSDTVVQALISYCITCLAGPVTELVRVAMHISRLSGCVCLRGQLNVRKLFYTSEPLSAVQEAFLKHIFGPVAIYSGLGSAEIGFWGVGNPRLTGPAGSVDAREYIYDTRNMLVEILPSDSDSSDIETAPGAVPEGTTGHIVVTSLQRLRNPLVRYNGGDVGSVHPLPAAARHHLPPEEAEHYRVLRMYGRDPRLSFTWRSKAFDYEAVFAMLQRPGWNILQSQVVLDDDQQQTGERLEIRLMRGYGLDGEVPDEDVVSELRRFFSAGSDASFSVKFVSDVSALERSNTGQKVVRFVDKRKGCLGQ</sequence>
<evidence type="ECO:0008006" key="3">
    <source>
        <dbReference type="Google" id="ProtNLM"/>
    </source>
</evidence>
<dbReference type="Gene3D" id="3.40.50.12780">
    <property type="entry name" value="N-terminal domain of ligase-like"/>
    <property type="match status" value="1"/>
</dbReference>
<dbReference type="GeneID" id="63767668"/>
<dbReference type="PANTHER" id="PTHR43845:SF1">
    <property type="entry name" value="BLR5969 PROTEIN"/>
    <property type="match status" value="1"/>
</dbReference>
<dbReference type="OrthoDB" id="10047078at2759"/>
<dbReference type="VEuPathDB" id="FungiDB:ASPSYDRAFT_86046"/>
<evidence type="ECO:0000313" key="2">
    <source>
        <dbReference type="Proteomes" id="UP000184356"/>
    </source>
</evidence>
<dbReference type="AlphaFoldDB" id="A0A1L9TSD8"/>
<reference evidence="2" key="1">
    <citation type="journal article" date="2017" name="Genome Biol.">
        <title>Comparative genomics reveals high biological diversity and specific adaptations in the industrially and medically important fungal genus Aspergillus.</title>
        <authorList>
            <person name="de Vries R.P."/>
            <person name="Riley R."/>
            <person name="Wiebenga A."/>
            <person name="Aguilar-Osorio G."/>
            <person name="Amillis S."/>
            <person name="Uchima C.A."/>
            <person name="Anderluh G."/>
            <person name="Asadollahi M."/>
            <person name="Askin M."/>
            <person name="Barry K."/>
            <person name="Battaglia E."/>
            <person name="Bayram O."/>
            <person name="Benocci T."/>
            <person name="Braus-Stromeyer S.A."/>
            <person name="Caldana C."/>
            <person name="Canovas D."/>
            <person name="Cerqueira G.C."/>
            <person name="Chen F."/>
            <person name="Chen W."/>
            <person name="Choi C."/>
            <person name="Clum A."/>
            <person name="Dos Santos R.A."/>
            <person name="Damasio A.R."/>
            <person name="Diallinas G."/>
            <person name="Emri T."/>
            <person name="Fekete E."/>
            <person name="Flipphi M."/>
            <person name="Freyberg S."/>
            <person name="Gallo A."/>
            <person name="Gournas C."/>
            <person name="Habgood R."/>
            <person name="Hainaut M."/>
            <person name="Harispe M.L."/>
            <person name="Henrissat B."/>
            <person name="Hilden K.S."/>
            <person name="Hope R."/>
            <person name="Hossain A."/>
            <person name="Karabika E."/>
            <person name="Karaffa L."/>
            <person name="Karanyi Z."/>
            <person name="Krasevec N."/>
            <person name="Kuo A."/>
            <person name="Kusch H."/>
            <person name="LaButti K."/>
            <person name="Lagendijk E.L."/>
            <person name="Lapidus A."/>
            <person name="Levasseur A."/>
            <person name="Lindquist E."/>
            <person name="Lipzen A."/>
            <person name="Logrieco A.F."/>
            <person name="MacCabe A."/>
            <person name="Maekelae M.R."/>
            <person name="Malavazi I."/>
            <person name="Melin P."/>
            <person name="Meyer V."/>
            <person name="Mielnichuk N."/>
            <person name="Miskei M."/>
            <person name="Molnar A.P."/>
            <person name="Mule G."/>
            <person name="Ngan C.Y."/>
            <person name="Orejas M."/>
            <person name="Orosz E."/>
            <person name="Ouedraogo J.P."/>
            <person name="Overkamp K.M."/>
            <person name="Park H.-S."/>
            <person name="Perrone G."/>
            <person name="Piumi F."/>
            <person name="Punt P.J."/>
            <person name="Ram A.F."/>
            <person name="Ramon A."/>
            <person name="Rauscher S."/>
            <person name="Record E."/>
            <person name="Riano-Pachon D.M."/>
            <person name="Robert V."/>
            <person name="Roehrig J."/>
            <person name="Ruller R."/>
            <person name="Salamov A."/>
            <person name="Salih N.S."/>
            <person name="Samson R.A."/>
            <person name="Sandor E."/>
            <person name="Sanguinetti M."/>
            <person name="Schuetze T."/>
            <person name="Sepcic K."/>
            <person name="Shelest E."/>
            <person name="Sherlock G."/>
            <person name="Sophianopoulou V."/>
            <person name="Squina F.M."/>
            <person name="Sun H."/>
            <person name="Susca A."/>
            <person name="Todd R.B."/>
            <person name="Tsang A."/>
            <person name="Unkles S.E."/>
            <person name="van de Wiele N."/>
            <person name="van Rossen-Uffink D."/>
            <person name="Oliveira J.V."/>
            <person name="Vesth T.C."/>
            <person name="Visser J."/>
            <person name="Yu J.-H."/>
            <person name="Zhou M."/>
            <person name="Andersen M.R."/>
            <person name="Archer D.B."/>
            <person name="Baker S.E."/>
            <person name="Benoit I."/>
            <person name="Brakhage A.A."/>
            <person name="Braus G.H."/>
            <person name="Fischer R."/>
            <person name="Frisvad J.C."/>
            <person name="Goldman G.H."/>
            <person name="Houbraken J."/>
            <person name="Oakley B."/>
            <person name="Pocsi I."/>
            <person name="Scazzocchio C."/>
            <person name="Seiboth B."/>
            <person name="vanKuyk P.A."/>
            <person name="Wortman J."/>
            <person name="Dyer P.S."/>
            <person name="Grigoriev I.V."/>
        </authorList>
    </citation>
    <scope>NUCLEOTIDE SEQUENCE [LARGE SCALE GENOMIC DNA]</scope>
    <source>
        <strain evidence="2">CBS 593.65</strain>
    </source>
</reference>
<dbReference type="PANTHER" id="PTHR43845">
    <property type="entry name" value="BLR5969 PROTEIN"/>
    <property type="match status" value="1"/>
</dbReference>
<proteinExistence type="predicted"/>
<dbReference type="SUPFAM" id="SSF56801">
    <property type="entry name" value="Acetyl-CoA synthetase-like"/>
    <property type="match status" value="1"/>
</dbReference>
<name>A0A1L9TSD8_9EURO</name>
<keyword evidence="2" id="KW-1185">Reference proteome</keyword>
<dbReference type="EMBL" id="KV878583">
    <property type="protein sequence ID" value="OJJ62356.1"/>
    <property type="molecule type" value="Genomic_DNA"/>
</dbReference>
<protein>
    <recommendedName>
        <fullName evidence="3">AMP-dependent synthetase/ligase domain-containing protein</fullName>
    </recommendedName>
</protein>
<evidence type="ECO:0000313" key="1">
    <source>
        <dbReference type="EMBL" id="OJJ62356.1"/>
    </source>
</evidence>